<dbReference type="KEGG" id="mbr:MONBRDRAFT_3794"/>
<dbReference type="EC" id="2.3.2.27" evidence="3"/>
<comment type="catalytic activity">
    <reaction evidence="1">
        <text>S-ubiquitinyl-[E2 ubiquitin-conjugating enzyme]-L-cysteine + [acceptor protein]-L-lysine = [E2 ubiquitin-conjugating enzyme]-L-cysteine + N(6)-ubiquitinyl-[acceptor protein]-L-lysine.</text>
        <dbReference type="EC" id="2.3.2.27"/>
    </reaction>
</comment>
<evidence type="ECO:0000256" key="6">
    <source>
        <dbReference type="ARBA" id="ARBA00022723"/>
    </source>
</evidence>
<dbReference type="SUPFAM" id="SSF57850">
    <property type="entry name" value="RING/U-box"/>
    <property type="match status" value="1"/>
</dbReference>
<feature type="domain" description="RING-type" evidence="13">
    <location>
        <begin position="5"/>
        <end position="46"/>
    </location>
</feature>
<name>A9UV01_MONBE</name>
<keyword evidence="9" id="KW-0862">Zinc</keyword>
<dbReference type="FunFam" id="3.30.40.10:FF:000388">
    <property type="entry name" value="Putative RING zinc finger domain superfamily protein"/>
    <property type="match status" value="1"/>
</dbReference>
<keyword evidence="7 12" id="KW-0863">Zinc-finger</keyword>
<evidence type="ECO:0000256" key="7">
    <source>
        <dbReference type="ARBA" id="ARBA00022771"/>
    </source>
</evidence>
<dbReference type="Proteomes" id="UP000001357">
    <property type="component" value="Unassembled WGS sequence"/>
</dbReference>
<sequence length="53" mass="6189">KGEQCCICLSVFQDNDRILVLPCSHGFHHQCVGQWLRQQRRCPLCNRDPFSTD</sequence>
<organism evidence="14 15">
    <name type="scientific">Monosiga brevicollis</name>
    <name type="common">Choanoflagellate</name>
    <dbReference type="NCBI Taxonomy" id="81824"/>
    <lineage>
        <taxon>Eukaryota</taxon>
        <taxon>Choanoflagellata</taxon>
        <taxon>Craspedida</taxon>
        <taxon>Salpingoecidae</taxon>
        <taxon>Monosiga</taxon>
    </lineage>
</organism>
<evidence type="ECO:0000313" key="14">
    <source>
        <dbReference type="EMBL" id="EDQ90803.1"/>
    </source>
</evidence>
<evidence type="ECO:0000256" key="5">
    <source>
        <dbReference type="ARBA" id="ARBA00022692"/>
    </source>
</evidence>
<dbReference type="PROSITE" id="PS50089">
    <property type="entry name" value="ZF_RING_2"/>
    <property type="match status" value="1"/>
</dbReference>
<keyword evidence="10" id="KW-1133">Transmembrane helix</keyword>
<evidence type="ECO:0000256" key="12">
    <source>
        <dbReference type="PROSITE-ProRule" id="PRU00175"/>
    </source>
</evidence>
<dbReference type="AlphaFoldDB" id="A9UV01"/>
<dbReference type="RefSeq" id="XP_001744100.1">
    <property type="nucleotide sequence ID" value="XM_001744048.1"/>
</dbReference>
<proteinExistence type="predicted"/>
<keyword evidence="4" id="KW-0808">Transferase</keyword>
<dbReference type="InterPro" id="IPR013083">
    <property type="entry name" value="Znf_RING/FYVE/PHD"/>
</dbReference>
<evidence type="ECO:0000259" key="13">
    <source>
        <dbReference type="PROSITE" id="PS50089"/>
    </source>
</evidence>
<keyword evidence="5" id="KW-0812">Transmembrane</keyword>
<dbReference type="SMART" id="SM00184">
    <property type="entry name" value="RING"/>
    <property type="match status" value="1"/>
</dbReference>
<keyword evidence="15" id="KW-1185">Reference proteome</keyword>
<protein>
    <recommendedName>
        <fullName evidence="3">RING-type E3 ubiquitin transferase</fullName>
        <ecNumber evidence="3">2.3.2.27</ecNumber>
    </recommendedName>
</protein>
<evidence type="ECO:0000256" key="10">
    <source>
        <dbReference type="ARBA" id="ARBA00022989"/>
    </source>
</evidence>
<dbReference type="Pfam" id="PF13639">
    <property type="entry name" value="zf-RING_2"/>
    <property type="match status" value="1"/>
</dbReference>
<dbReference type="EMBL" id="CH991546">
    <property type="protein sequence ID" value="EDQ90803.1"/>
    <property type="molecule type" value="Genomic_DNA"/>
</dbReference>
<keyword evidence="6" id="KW-0479">Metal-binding</keyword>
<dbReference type="GeneID" id="5889476"/>
<evidence type="ECO:0000256" key="2">
    <source>
        <dbReference type="ARBA" id="ARBA00004141"/>
    </source>
</evidence>
<dbReference type="OMA" id="MCSICLA"/>
<comment type="subcellular location">
    <subcellularLocation>
        <location evidence="2">Membrane</location>
        <topology evidence="2">Multi-pass membrane protein</topology>
    </subcellularLocation>
</comment>
<accession>A9UV01</accession>
<gene>
    <name evidence="14" type="ORF">MONBRDRAFT_3794</name>
</gene>
<keyword evidence="8" id="KW-0833">Ubl conjugation pathway</keyword>
<evidence type="ECO:0000256" key="11">
    <source>
        <dbReference type="ARBA" id="ARBA00023136"/>
    </source>
</evidence>
<reference evidence="14 15" key="1">
    <citation type="journal article" date="2008" name="Nature">
        <title>The genome of the choanoflagellate Monosiga brevicollis and the origin of metazoans.</title>
        <authorList>
            <consortium name="JGI Sequencing"/>
            <person name="King N."/>
            <person name="Westbrook M.J."/>
            <person name="Young S.L."/>
            <person name="Kuo A."/>
            <person name="Abedin M."/>
            <person name="Chapman J."/>
            <person name="Fairclough S."/>
            <person name="Hellsten U."/>
            <person name="Isogai Y."/>
            <person name="Letunic I."/>
            <person name="Marr M."/>
            <person name="Pincus D."/>
            <person name="Putnam N."/>
            <person name="Rokas A."/>
            <person name="Wright K.J."/>
            <person name="Zuzow R."/>
            <person name="Dirks W."/>
            <person name="Good M."/>
            <person name="Goodstein D."/>
            <person name="Lemons D."/>
            <person name="Li W."/>
            <person name="Lyons J.B."/>
            <person name="Morris A."/>
            <person name="Nichols S."/>
            <person name="Richter D.J."/>
            <person name="Salamov A."/>
            <person name="Bork P."/>
            <person name="Lim W.A."/>
            <person name="Manning G."/>
            <person name="Miller W.T."/>
            <person name="McGinnis W."/>
            <person name="Shapiro H."/>
            <person name="Tjian R."/>
            <person name="Grigoriev I.V."/>
            <person name="Rokhsar D."/>
        </authorList>
    </citation>
    <scope>NUCLEOTIDE SEQUENCE [LARGE SCALE GENOMIC DNA]</scope>
    <source>
        <strain evidence="15">MX1 / ATCC 50154</strain>
    </source>
</reference>
<evidence type="ECO:0000256" key="3">
    <source>
        <dbReference type="ARBA" id="ARBA00012483"/>
    </source>
</evidence>
<dbReference type="eggNOG" id="KOG4628">
    <property type="taxonomic scope" value="Eukaryota"/>
</dbReference>
<dbReference type="InterPro" id="IPR001841">
    <property type="entry name" value="Znf_RING"/>
</dbReference>
<keyword evidence="11" id="KW-0472">Membrane</keyword>
<evidence type="ECO:0000256" key="9">
    <source>
        <dbReference type="ARBA" id="ARBA00022833"/>
    </source>
</evidence>
<dbReference type="STRING" id="81824.A9UV01"/>
<dbReference type="GO" id="GO:0061630">
    <property type="term" value="F:ubiquitin protein ligase activity"/>
    <property type="evidence" value="ECO:0007669"/>
    <property type="project" value="UniProtKB-EC"/>
</dbReference>
<evidence type="ECO:0000313" key="15">
    <source>
        <dbReference type="Proteomes" id="UP000001357"/>
    </source>
</evidence>
<evidence type="ECO:0000256" key="1">
    <source>
        <dbReference type="ARBA" id="ARBA00000900"/>
    </source>
</evidence>
<dbReference type="GO" id="GO:0008270">
    <property type="term" value="F:zinc ion binding"/>
    <property type="evidence" value="ECO:0007669"/>
    <property type="project" value="UniProtKB-KW"/>
</dbReference>
<evidence type="ECO:0000256" key="4">
    <source>
        <dbReference type="ARBA" id="ARBA00022679"/>
    </source>
</evidence>
<dbReference type="GO" id="GO:0016020">
    <property type="term" value="C:membrane"/>
    <property type="evidence" value="ECO:0007669"/>
    <property type="project" value="UniProtKB-SubCell"/>
</dbReference>
<feature type="non-terminal residue" evidence="14">
    <location>
        <position position="1"/>
    </location>
</feature>
<evidence type="ECO:0000256" key="8">
    <source>
        <dbReference type="ARBA" id="ARBA00022786"/>
    </source>
</evidence>
<dbReference type="PANTHER" id="PTHR45977">
    <property type="entry name" value="TARGET OF ERK KINASE MPK-1"/>
    <property type="match status" value="1"/>
</dbReference>
<feature type="non-terminal residue" evidence="14">
    <location>
        <position position="53"/>
    </location>
</feature>
<dbReference type="Gene3D" id="3.30.40.10">
    <property type="entry name" value="Zinc/RING finger domain, C3HC4 (zinc finger)"/>
    <property type="match status" value="1"/>
</dbReference>
<dbReference type="InParanoid" id="A9UV01"/>